<protein>
    <recommendedName>
        <fullName evidence="5">IPT/TIG domain-containing protein</fullName>
    </recommendedName>
</protein>
<proteinExistence type="predicted"/>
<dbReference type="RefSeq" id="WP_368497721.1">
    <property type="nucleotide sequence ID" value="NZ_CP162511.1"/>
</dbReference>
<name>A0AB39BG17_9MICO</name>
<evidence type="ECO:0000256" key="3">
    <source>
        <dbReference type="SAM" id="SignalP"/>
    </source>
</evidence>
<sequence length="399" mass="39017">MNRRFRLTASAAAAVAGAVALTAGMLVTTATPAWAAGSVSVTGPDGSASVSADYATDITVSGTGFQSIQNGFGGIYVLFGWVDDAASGSWRPSSGGIVGEDYRYVPDAESADNNGFQRFLAFPGSQTESSANGTLAADGSWTVSMVTPGATFESQDRDGNISEVDCRQVTCGIITIGAHGVKNANNETFTPVSFVSEAAAPAAEAPAAAPSAAGAVRVGVDAATVAAGSSIVFTGQGFTPGEQVVASLDGGLTAVGPLTAGTQGEIAAALPVPRDIRDGTHLVTLRGAGSGSVAETEVTVTGGVAASADASSSAPAAPVWAIVLMLGCIALALVLVVASVITAVARALARRRARRAKRSGEDGSAAGAAAAAGAVAGAGAGAPQQPAAAPPAADEAVLR</sequence>
<dbReference type="EMBL" id="CP162511">
    <property type="protein sequence ID" value="XDI05336.1"/>
    <property type="molecule type" value="Genomic_DNA"/>
</dbReference>
<keyword evidence="2" id="KW-0812">Transmembrane</keyword>
<gene>
    <name evidence="4" type="ORF">ABFY20_18765</name>
</gene>
<evidence type="ECO:0008006" key="5">
    <source>
        <dbReference type="Google" id="ProtNLM"/>
    </source>
</evidence>
<keyword evidence="2" id="KW-0472">Membrane</keyword>
<reference evidence="4" key="1">
    <citation type="submission" date="2024-05" db="EMBL/GenBank/DDBJ databases">
        <title>Herbiconiux sp. A18JL235.</title>
        <authorList>
            <person name="Zhang G."/>
        </authorList>
    </citation>
    <scope>NUCLEOTIDE SEQUENCE</scope>
    <source>
        <strain evidence="4">A18JL235</strain>
    </source>
</reference>
<feature type="transmembrane region" description="Helical" evidence="2">
    <location>
        <begin position="319"/>
        <end position="349"/>
    </location>
</feature>
<dbReference type="AlphaFoldDB" id="A0AB39BG17"/>
<feature type="region of interest" description="Disordered" evidence="1">
    <location>
        <begin position="379"/>
        <end position="399"/>
    </location>
</feature>
<keyword evidence="3" id="KW-0732">Signal</keyword>
<organism evidence="4">
    <name type="scientific">Herbiconiux sp. A18JL235</name>
    <dbReference type="NCBI Taxonomy" id="3152363"/>
    <lineage>
        <taxon>Bacteria</taxon>
        <taxon>Bacillati</taxon>
        <taxon>Actinomycetota</taxon>
        <taxon>Actinomycetes</taxon>
        <taxon>Micrococcales</taxon>
        <taxon>Microbacteriaceae</taxon>
        <taxon>Herbiconiux</taxon>
    </lineage>
</organism>
<evidence type="ECO:0000313" key="4">
    <source>
        <dbReference type="EMBL" id="XDI05336.1"/>
    </source>
</evidence>
<evidence type="ECO:0000256" key="1">
    <source>
        <dbReference type="SAM" id="MobiDB-lite"/>
    </source>
</evidence>
<feature type="signal peptide" evidence="3">
    <location>
        <begin position="1"/>
        <end position="35"/>
    </location>
</feature>
<dbReference type="Gene3D" id="2.60.40.230">
    <property type="entry name" value="Neocarzinostatin-like"/>
    <property type="match status" value="1"/>
</dbReference>
<feature type="chain" id="PRO_5044241496" description="IPT/TIG domain-containing protein" evidence="3">
    <location>
        <begin position="36"/>
        <end position="399"/>
    </location>
</feature>
<accession>A0AB39BG17</accession>
<evidence type="ECO:0000256" key="2">
    <source>
        <dbReference type="SAM" id="Phobius"/>
    </source>
</evidence>
<keyword evidence="2" id="KW-1133">Transmembrane helix</keyword>